<dbReference type="OrthoDB" id="432685at2759"/>
<comment type="cofactor">
    <cofactor evidence="1 10">
        <name>FAD</name>
        <dbReference type="ChEBI" id="CHEBI:57692"/>
    </cofactor>
</comment>
<evidence type="ECO:0000256" key="5">
    <source>
        <dbReference type="ARBA" id="ARBA00022787"/>
    </source>
</evidence>
<feature type="binding site" evidence="10">
    <location>
        <position position="262"/>
    </location>
    <ligand>
        <name>FAD</name>
        <dbReference type="ChEBI" id="CHEBI:57692"/>
    </ligand>
</feature>
<dbReference type="GO" id="GO:0016491">
    <property type="term" value="F:oxidoreductase activity"/>
    <property type="evidence" value="ECO:0007669"/>
    <property type="project" value="UniProtKB-KW"/>
</dbReference>
<feature type="domain" description="FAD-binding FR-type" evidence="12">
    <location>
        <begin position="148"/>
        <end position="287"/>
    </location>
</feature>
<dbReference type="SUPFAM" id="SSF63380">
    <property type="entry name" value="Riboflavin synthase domain-like"/>
    <property type="match status" value="1"/>
</dbReference>
<comment type="subcellular location">
    <subcellularLocation>
        <location evidence="2">Mitochondrion outer membrane</location>
    </subcellularLocation>
</comment>
<evidence type="ECO:0000256" key="1">
    <source>
        <dbReference type="ARBA" id="ARBA00001974"/>
    </source>
</evidence>
<evidence type="ECO:0000256" key="11">
    <source>
        <dbReference type="SAM" id="MobiDB-lite"/>
    </source>
</evidence>
<keyword evidence="9" id="KW-0472">Membrane</keyword>
<reference evidence="14" key="1">
    <citation type="submission" date="2016-05" db="EMBL/GenBank/DDBJ databases">
        <title>Comparative genomics of biotechnologically important yeasts.</title>
        <authorList>
            <consortium name="DOE Joint Genome Institute"/>
            <person name="Riley R."/>
            <person name="Haridas S."/>
            <person name="Wolfe K.H."/>
            <person name="Lopes M.R."/>
            <person name="Hittinger C.T."/>
            <person name="Goker M."/>
            <person name="Salamov A."/>
            <person name="Wisecaver J."/>
            <person name="Long T.M."/>
            <person name="Aerts A.L."/>
            <person name="Barry K."/>
            <person name="Choi C."/>
            <person name="Clum A."/>
            <person name="Coughlan A.Y."/>
            <person name="Deshpande S."/>
            <person name="Douglass A.P."/>
            <person name="Hanson S.J."/>
            <person name="Klenk H.-P."/>
            <person name="Labutti K."/>
            <person name="Lapidus A."/>
            <person name="Lindquist E."/>
            <person name="Lipzen A."/>
            <person name="Meier-Kolthoff J.P."/>
            <person name="Ohm R.A."/>
            <person name="Otillar R.P."/>
            <person name="Pangilinan J."/>
            <person name="Peng Y."/>
            <person name="Rokas A."/>
            <person name="Rosa C.A."/>
            <person name="Scheuner C."/>
            <person name="Sibirny A.A."/>
            <person name="Slot J.C."/>
            <person name="Stielow J.B."/>
            <person name="Sun H."/>
            <person name="Kurtzman C.P."/>
            <person name="Blackwell M."/>
            <person name="Grigoriev I.V."/>
            <person name="Jeffries T.W."/>
        </authorList>
    </citation>
    <scope>NUCLEOTIDE SEQUENCE [LARGE SCALE GENOMIC DNA]</scope>
    <source>
        <strain evidence="14">NRRL Y-1933</strain>
    </source>
</reference>
<evidence type="ECO:0000256" key="2">
    <source>
        <dbReference type="ARBA" id="ARBA00004294"/>
    </source>
</evidence>
<dbReference type="STRING" id="984485.A0A1E4RN95"/>
<feature type="compositionally biased region" description="Basic and acidic residues" evidence="11">
    <location>
        <begin position="21"/>
        <end position="34"/>
    </location>
</feature>
<dbReference type="Gene3D" id="3.40.50.80">
    <property type="entry name" value="Nucleotide-binding domain of ferredoxin-NADP reductase (FNR) module"/>
    <property type="match status" value="1"/>
</dbReference>
<keyword evidence="4 10" id="KW-0285">Flavoprotein</keyword>
<feature type="region of interest" description="Disordered" evidence="11">
    <location>
        <begin position="438"/>
        <end position="457"/>
    </location>
</feature>
<keyword evidence="5" id="KW-1000">Mitochondrion outer membrane</keyword>
<keyword evidence="14" id="KW-1185">Reference proteome</keyword>
<keyword evidence="8" id="KW-0496">Mitochondrion</keyword>
<dbReference type="PANTHER" id="PTHR19370">
    <property type="entry name" value="NADH-CYTOCHROME B5 REDUCTASE"/>
    <property type="match status" value="1"/>
</dbReference>
<dbReference type="Proteomes" id="UP000095085">
    <property type="component" value="Unassembled WGS sequence"/>
</dbReference>
<name>A0A1E4RN95_9ASCO</name>
<evidence type="ECO:0000256" key="4">
    <source>
        <dbReference type="ARBA" id="ARBA00022630"/>
    </source>
</evidence>
<feature type="region of interest" description="Disordered" evidence="11">
    <location>
        <begin position="18"/>
        <end position="57"/>
    </location>
</feature>
<evidence type="ECO:0000256" key="6">
    <source>
        <dbReference type="ARBA" id="ARBA00022827"/>
    </source>
</evidence>
<dbReference type="Pfam" id="PF00970">
    <property type="entry name" value="FAD_binding_6"/>
    <property type="match status" value="1"/>
</dbReference>
<dbReference type="EMBL" id="KV454539">
    <property type="protein sequence ID" value="ODV68740.1"/>
    <property type="molecule type" value="Genomic_DNA"/>
</dbReference>
<evidence type="ECO:0000313" key="14">
    <source>
        <dbReference type="Proteomes" id="UP000095085"/>
    </source>
</evidence>
<sequence length="522" mass="60765">MLRQTWSPLRLPLKSFIRPSRSSEKKELSSKNNDDLSSYSVNQETSRSAPAPMSHDLGVEELMKSDNKPYIPKMKHKRLTYEYPGLPNEDDYSKHSNAAKQPKTRSRWSRYVPKIITVLVVAWGAYTIKVWVYDDNEYSNENDLLDPNEFHKFRITHKEQIDDDHYLIEVMPTTTQWQYSYYANYETKSIWNGDRVWSVDIKQPQIMVVRQYTPLPLYFMKSEYTYSGEKKPLLKVIDNEVDDYDKQGTMCFYIKKYDDGEVSKYVVNKNVGDEIELRGPNIEYKFPYHPLKPLHRRPVFKDLPSKVEPELLLENIKKANNVPDFDNLSFFTAGTGIAPALQVLLSRNPYRGFIDLHYSAQKPGEIKPLERFLFFLEKLDRIELHEHYDSNPKSRLAISNVKSPEKPSYVSPMRQESEQKSENLSPEESLRLRMKILDEEGRSDAANSDSTKERPTRYENALEQAFVTRQEAKKDASLALVCGPDGYVDYVAGKRYDATNEQGPVKGLLGNRKWSNENVFKL</sequence>
<proteinExistence type="inferred from homology"/>
<evidence type="ECO:0000256" key="10">
    <source>
        <dbReference type="PIRSR" id="PIRSR601834-1"/>
    </source>
</evidence>
<feature type="binding site" evidence="10">
    <location>
        <position position="255"/>
    </location>
    <ligand>
        <name>FAD</name>
        <dbReference type="ChEBI" id="CHEBI:57692"/>
    </ligand>
</feature>
<dbReference type="GO" id="GO:0005739">
    <property type="term" value="C:mitochondrion"/>
    <property type="evidence" value="ECO:0007669"/>
    <property type="project" value="TreeGrafter"/>
</dbReference>
<gene>
    <name evidence="13" type="ORF">HYPBUDRAFT_155789</name>
</gene>
<dbReference type="GeneID" id="30996696"/>
<evidence type="ECO:0000256" key="7">
    <source>
        <dbReference type="ARBA" id="ARBA00023002"/>
    </source>
</evidence>
<evidence type="ECO:0000256" key="9">
    <source>
        <dbReference type="ARBA" id="ARBA00023136"/>
    </source>
</evidence>
<dbReference type="Gene3D" id="2.40.30.10">
    <property type="entry name" value="Translation factors"/>
    <property type="match status" value="1"/>
</dbReference>
<accession>A0A1E4RN95</accession>
<dbReference type="RefSeq" id="XP_020077807.1">
    <property type="nucleotide sequence ID" value="XM_020222147.1"/>
</dbReference>
<organism evidence="13 14">
    <name type="scientific">Hyphopichia burtonii NRRL Y-1933</name>
    <dbReference type="NCBI Taxonomy" id="984485"/>
    <lineage>
        <taxon>Eukaryota</taxon>
        <taxon>Fungi</taxon>
        <taxon>Dikarya</taxon>
        <taxon>Ascomycota</taxon>
        <taxon>Saccharomycotina</taxon>
        <taxon>Pichiomycetes</taxon>
        <taxon>Debaryomycetaceae</taxon>
        <taxon>Hyphopichia</taxon>
    </lineage>
</organism>
<dbReference type="PROSITE" id="PS51384">
    <property type="entry name" value="FAD_FR"/>
    <property type="match status" value="1"/>
</dbReference>
<dbReference type="InterPro" id="IPR017938">
    <property type="entry name" value="Riboflavin_synthase-like_b-brl"/>
</dbReference>
<evidence type="ECO:0000256" key="3">
    <source>
        <dbReference type="ARBA" id="ARBA00006105"/>
    </source>
</evidence>
<dbReference type="InterPro" id="IPR039261">
    <property type="entry name" value="FNR_nucleotide-bd"/>
</dbReference>
<comment type="similarity">
    <text evidence="3">Belongs to the flavoprotein pyridine nucleotide cytochrome reductase family.</text>
</comment>
<dbReference type="PANTHER" id="PTHR19370:SF189">
    <property type="entry name" value="CYTOCHROME C MITOCHONDRIAL IMPORT FACTOR CYC2"/>
    <property type="match status" value="1"/>
</dbReference>
<evidence type="ECO:0000259" key="12">
    <source>
        <dbReference type="PROSITE" id="PS51384"/>
    </source>
</evidence>
<feature type="compositionally biased region" description="Polar residues" evidence="11">
    <location>
        <begin position="35"/>
        <end position="48"/>
    </location>
</feature>
<keyword evidence="7" id="KW-0560">Oxidoreductase</keyword>
<dbReference type="AlphaFoldDB" id="A0A1E4RN95"/>
<feature type="region of interest" description="Disordered" evidence="11">
    <location>
        <begin position="395"/>
        <end position="429"/>
    </location>
</feature>
<dbReference type="InterPro" id="IPR017927">
    <property type="entry name" value="FAD-bd_FR_type"/>
</dbReference>
<evidence type="ECO:0000313" key="13">
    <source>
        <dbReference type="EMBL" id="ODV68740.1"/>
    </source>
</evidence>
<dbReference type="InterPro" id="IPR008333">
    <property type="entry name" value="Cbr1-like_FAD-bd_dom"/>
</dbReference>
<dbReference type="CDD" id="cd06183">
    <property type="entry name" value="cyt_b5_reduct_like"/>
    <property type="match status" value="1"/>
</dbReference>
<dbReference type="SUPFAM" id="SSF52343">
    <property type="entry name" value="Ferredoxin reductase-like, C-terminal NADP-linked domain"/>
    <property type="match status" value="1"/>
</dbReference>
<keyword evidence="6 10" id="KW-0274">FAD</keyword>
<evidence type="ECO:0000256" key="8">
    <source>
        <dbReference type="ARBA" id="ARBA00023128"/>
    </source>
</evidence>
<feature type="binding site" evidence="10">
    <location>
        <position position="263"/>
    </location>
    <ligand>
        <name>FAD</name>
        <dbReference type="ChEBI" id="CHEBI:57692"/>
    </ligand>
</feature>
<dbReference type="InterPro" id="IPR001834">
    <property type="entry name" value="CBR-like"/>
</dbReference>
<protein>
    <recommendedName>
        <fullName evidence="12">FAD-binding FR-type domain-containing protein</fullName>
    </recommendedName>
</protein>